<name>A0A016WEM9_9BILA</name>
<feature type="chain" id="PRO_5001491769" evidence="1">
    <location>
        <begin position="18"/>
        <end position="79"/>
    </location>
</feature>
<organism evidence="2 3">
    <name type="scientific">Ancylostoma ceylanicum</name>
    <dbReference type="NCBI Taxonomy" id="53326"/>
    <lineage>
        <taxon>Eukaryota</taxon>
        <taxon>Metazoa</taxon>
        <taxon>Ecdysozoa</taxon>
        <taxon>Nematoda</taxon>
        <taxon>Chromadorea</taxon>
        <taxon>Rhabditida</taxon>
        <taxon>Rhabditina</taxon>
        <taxon>Rhabditomorpha</taxon>
        <taxon>Strongyloidea</taxon>
        <taxon>Ancylostomatidae</taxon>
        <taxon>Ancylostomatinae</taxon>
        <taxon>Ancylostoma</taxon>
    </lineage>
</organism>
<dbReference type="Proteomes" id="UP000024635">
    <property type="component" value="Unassembled WGS sequence"/>
</dbReference>
<accession>A0A016WEM9</accession>
<evidence type="ECO:0000256" key="1">
    <source>
        <dbReference type="SAM" id="SignalP"/>
    </source>
</evidence>
<dbReference type="OrthoDB" id="4473401at2759"/>
<feature type="signal peptide" evidence="1">
    <location>
        <begin position="1"/>
        <end position="17"/>
    </location>
</feature>
<keyword evidence="3" id="KW-1185">Reference proteome</keyword>
<reference evidence="3" key="1">
    <citation type="journal article" date="2015" name="Nat. Genet.">
        <title>The genome and transcriptome of the zoonotic hookworm Ancylostoma ceylanicum identify infection-specific gene families.</title>
        <authorList>
            <person name="Schwarz E.M."/>
            <person name="Hu Y."/>
            <person name="Antoshechkin I."/>
            <person name="Miller M.M."/>
            <person name="Sternberg P.W."/>
            <person name="Aroian R.V."/>
        </authorList>
    </citation>
    <scope>NUCLEOTIDE SEQUENCE</scope>
    <source>
        <strain evidence="3">HY135</strain>
    </source>
</reference>
<proteinExistence type="predicted"/>
<evidence type="ECO:0000313" key="3">
    <source>
        <dbReference type="Proteomes" id="UP000024635"/>
    </source>
</evidence>
<dbReference type="AlphaFoldDB" id="A0A016WEM9"/>
<comment type="caution">
    <text evidence="2">The sequence shown here is derived from an EMBL/GenBank/DDBJ whole genome shotgun (WGS) entry which is preliminary data.</text>
</comment>
<keyword evidence="1" id="KW-0732">Signal</keyword>
<dbReference type="EMBL" id="JARK01000388">
    <property type="protein sequence ID" value="EYC37468.1"/>
    <property type="molecule type" value="Genomic_DNA"/>
</dbReference>
<gene>
    <name evidence="2" type="primary">Acey_s0788.g2358</name>
    <name evidence="2" type="ORF">Y032_0788g2358</name>
</gene>
<evidence type="ECO:0000313" key="2">
    <source>
        <dbReference type="EMBL" id="EYC37468.1"/>
    </source>
</evidence>
<sequence length="79" mass="8652">MKLLLFALCLVSVGTLPRPPLTRVPWFCLDGADKGPCNADYKRVLFPDTSSIKRQGDVKISLTVDVEETKTISGDVESV</sequence>
<protein>
    <submittedName>
        <fullName evidence="2">Uncharacterized protein</fullName>
    </submittedName>
</protein>